<dbReference type="Proteomes" id="UP000317909">
    <property type="component" value="Chromosome"/>
</dbReference>
<organism evidence="2 3">
    <name type="scientific">Lacipirellula limnantheis</name>
    <dbReference type="NCBI Taxonomy" id="2528024"/>
    <lineage>
        <taxon>Bacteria</taxon>
        <taxon>Pseudomonadati</taxon>
        <taxon>Planctomycetota</taxon>
        <taxon>Planctomycetia</taxon>
        <taxon>Pirellulales</taxon>
        <taxon>Lacipirellulaceae</taxon>
        <taxon>Lacipirellula</taxon>
    </lineage>
</organism>
<feature type="chain" id="PRO_5022075888" description="Dockerin domain-containing protein" evidence="1">
    <location>
        <begin position="28"/>
        <end position="459"/>
    </location>
</feature>
<proteinExistence type="predicted"/>
<dbReference type="OrthoDB" id="230958at2"/>
<keyword evidence="1" id="KW-0732">Signal</keyword>
<dbReference type="Gene3D" id="2.60.120.260">
    <property type="entry name" value="Galactose-binding domain-like"/>
    <property type="match status" value="1"/>
</dbReference>
<dbReference type="RefSeq" id="WP_145433954.1">
    <property type="nucleotide sequence ID" value="NZ_CP036339.1"/>
</dbReference>
<gene>
    <name evidence="2" type="ORF">I41_33650</name>
</gene>
<evidence type="ECO:0008006" key="4">
    <source>
        <dbReference type="Google" id="ProtNLM"/>
    </source>
</evidence>
<name>A0A517U0M1_9BACT</name>
<dbReference type="EMBL" id="CP036339">
    <property type="protein sequence ID" value="QDT74170.1"/>
    <property type="molecule type" value="Genomic_DNA"/>
</dbReference>
<dbReference type="KEGG" id="llh:I41_33650"/>
<reference evidence="2 3" key="1">
    <citation type="submission" date="2019-02" db="EMBL/GenBank/DDBJ databases">
        <title>Deep-cultivation of Planctomycetes and their phenomic and genomic characterization uncovers novel biology.</title>
        <authorList>
            <person name="Wiegand S."/>
            <person name="Jogler M."/>
            <person name="Boedeker C."/>
            <person name="Pinto D."/>
            <person name="Vollmers J."/>
            <person name="Rivas-Marin E."/>
            <person name="Kohn T."/>
            <person name="Peeters S.H."/>
            <person name="Heuer A."/>
            <person name="Rast P."/>
            <person name="Oberbeckmann S."/>
            <person name="Bunk B."/>
            <person name="Jeske O."/>
            <person name="Meyerdierks A."/>
            <person name="Storesund J.E."/>
            <person name="Kallscheuer N."/>
            <person name="Luecker S."/>
            <person name="Lage O.M."/>
            <person name="Pohl T."/>
            <person name="Merkel B.J."/>
            <person name="Hornburger P."/>
            <person name="Mueller R.-W."/>
            <person name="Bruemmer F."/>
            <person name="Labrenz M."/>
            <person name="Spormann A.M."/>
            <person name="Op den Camp H."/>
            <person name="Overmann J."/>
            <person name="Amann R."/>
            <person name="Jetten M.S.M."/>
            <person name="Mascher T."/>
            <person name="Medema M.H."/>
            <person name="Devos D.P."/>
            <person name="Kaster A.-K."/>
            <person name="Ovreas L."/>
            <person name="Rohde M."/>
            <person name="Galperin M.Y."/>
            <person name="Jogler C."/>
        </authorList>
    </citation>
    <scope>NUCLEOTIDE SEQUENCE [LARGE SCALE GENOMIC DNA]</scope>
    <source>
        <strain evidence="2 3">I41</strain>
    </source>
</reference>
<evidence type="ECO:0000313" key="2">
    <source>
        <dbReference type="EMBL" id="QDT74170.1"/>
    </source>
</evidence>
<evidence type="ECO:0000313" key="3">
    <source>
        <dbReference type="Proteomes" id="UP000317909"/>
    </source>
</evidence>
<keyword evidence="3" id="KW-1185">Reference proteome</keyword>
<evidence type="ECO:0000256" key="1">
    <source>
        <dbReference type="SAM" id="SignalP"/>
    </source>
</evidence>
<protein>
    <recommendedName>
        <fullName evidence="4">Dockerin domain-containing protein</fullName>
    </recommendedName>
</protein>
<feature type="signal peptide" evidence="1">
    <location>
        <begin position="1"/>
        <end position="27"/>
    </location>
</feature>
<dbReference type="AlphaFoldDB" id="A0A517U0M1"/>
<accession>A0A517U0M1</accession>
<sequence precursor="true">MKVTNLRRKLMATLAAGGLLQAGVADAANLDVNLVVNGGFESVDFGTLGSSSGPLVTDWTPQGFAYSHDGSGGVPNYANGTPLANGGSYYFAPGSITTGGTPHHTLETAITQSISVAAGATGSLIATGNAKFSLSAYFNSYQSQADHGNVQVEFLNGANTVVGTGIATPGPGALPDWTKVTVTGAIPTGTATVKVSAWGTLLQGGGSDGYIDNIDFQVASLLAISVNRSTGAITLSNQTGSAKNISSYSITSTSQSLSPATWLSIADNYDNGNPGPNQVDATHAWNETSLPTDFTKLAESDPANAGASLASGRLVNLGAAWVQTPTEDLKFEYVSGGQLFQGSVEYVGGPGGNPLIEGDLNVDGVISSADWAIVRANQHVSLSGKSLAQAYRLGDFNGDLANDHADFIAFKNLYDAANGVGAFAAMVSAVPEPATWVLAAASATLLISRRRPTGSANCR</sequence>